<protein>
    <recommendedName>
        <fullName evidence="3">PIR protein</fullName>
    </recommendedName>
</protein>
<proteinExistence type="predicted"/>
<sequence length="240" mass="29073">MQSNYNVFARESGLQGKIYQIEVNNFDSMYTLYELYRIYTKLKTYDKAKCQEFHEKYKKYYNSAVKKCYYNDTKLCYPLDKFMRFYKKNIPSKLHICLGKVLPILPNFVTCQPTDEKKYIGKIAYLLYILLNGQTKGELFIISRANYTNLIKLLAINYNMPFYSNNEEKWENIMKILYEFIKFCKENSKITYSNSFIKKNFKDVYTEEKGITPFLNSFIEKFFQDFYEKEKGEYEMMHEY</sequence>
<name>A0A1C3KKV0_PLAOA</name>
<organism evidence="1 2">
    <name type="scientific">Plasmodium ovale</name>
    <name type="common">malaria parasite P. ovale</name>
    <dbReference type="NCBI Taxonomy" id="36330"/>
    <lineage>
        <taxon>Eukaryota</taxon>
        <taxon>Sar</taxon>
        <taxon>Alveolata</taxon>
        <taxon>Apicomplexa</taxon>
        <taxon>Aconoidasida</taxon>
        <taxon>Haemosporida</taxon>
        <taxon>Plasmodiidae</taxon>
        <taxon>Plasmodium</taxon>
        <taxon>Plasmodium (Plasmodium)</taxon>
    </lineage>
</organism>
<dbReference type="AlphaFoldDB" id="A0A1C3KKV0"/>
<gene>
    <name evidence="1" type="primary">PowCR01_000224400</name>
    <name evidence="1" type="ORF">POWCR01_000224400</name>
</gene>
<dbReference type="VEuPathDB" id="PlasmoDB:POWCR01_000224400"/>
<dbReference type="Proteomes" id="UP000243200">
    <property type="component" value="Unassembled WGS sequence"/>
</dbReference>
<evidence type="ECO:0000313" key="2">
    <source>
        <dbReference type="Proteomes" id="UP000243200"/>
    </source>
</evidence>
<reference evidence="1 2" key="1">
    <citation type="submission" date="2016-06" db="EMBL/GenBank/DDBJ databases">
        <authorList>
            <consortium name="Pathogen Informatics"/>
        </authorList>
    </citation>
    <scope>NUCLEOTIDE SEQUENCE [LARGE SCALE GENOMIC DNA]</scope>
</reference>
<evidence type="ECO:0000313" key="1">
    <source>
        <dbReference type="EMBL" id="SBT74517.1"/>
    </source>
</evidence>
<accession>A0A1C3KKV0</accession>
<dbReference type="EMBL" id="FLRJ01000719">
    <property type="protein sequence ID" value="SBT74517.1"/>
    <property type="molecule type" value="Genomic_DNA"/>
</dbReference>
<evidence type="ECO:0008006" key="3">
    <source>
        <dbReference type="Google" id="ProtNLM"/>
    </source>
</evidence>